<evidence type="ECO:0000313" key="3">
    <source>
        <dbReference type="Proteomes" id="UP000464495"/>
    </source>
</evidence>
<keyword evidence="1" id="KW-0732">Signal</keyword>
<dbReference type="Proteomes" id="UP000464495">
    <property type="component" value="Chromosome"/>
</dbReference>
<organism evidence="2 3">
    <name type="scientific">Algicella marina</name>
    <dbReference type="NCBI Taxonomy" id="2683284"/>
    <lineage>
        <taxon>Bacteria</taxon>
        <taxon>Pseudomonadati</taxon>
        <taxon>Pseudomonadota</taxon>
        <taxon>Alphaproteobacteria</taxon>
        <taxon>Rhodobacterales</taxon>
        <taxon>Paracoccaceae</taxon>
        <taxon>Algicella</taxon>
    </lineage>
</organism>
<dbReference type="KEGG" id="amaq:GO499_13555"/>
<name>A0A6P1T327_9RHOB</name>
<dbReference type="RefSeq" id="WP_161862671.1">
    <property type="nucleotide sequence ID" value="NZ_CP046620.1"/>
</dbReference>
<dbReference type="InterPro" id="IPR021242">
    <property type="entry name" value="DUF2799"/>
</dbReference>
<proteinExistence type="predicted"/>
<accession>A0A6P1T327</accession>
<evidence type="ECO:0000256" key="1">
    <source>
        <dbReference type="SAM" id="SignalP"/>
    </source>
</evidence>
<feature type="chain" id="PRO_5026853697" evidence="1">
    <location>
        <begin position="20"/>
        <end position="174"/>
    </location>
</feature>
<dbReference type="EMBL" id="CP046620">
    <property type="protein sequence ID" value="QHQ36120.1"/>
    <property type="molecule type" value="Genomic_DNA"/>
</dbReference>
<sequence length="174" mass="20210">MRWLLIVAALMALSSCATLTEEQCEAGNWAAIGYRDGENGRLPNFLEQHRKACAEVGITPAQSEWEAGRTQGLTQYCRPSRAYRVGRSGRALSPVCTDAQWQEMRPAWNHGRNYWRLEDDINDIEREERRIRSHLAALTKGDESLRAHLLSDLRFLRLRRQQLELRQLRYSSWP</sequence>
<gene>
    <name evidence="2" type="ORF">GO499_13555</name>
</gene>
<keyword evidence="3" id="KW-1185">Reference proteome</keyword>
<dbReference type="PROSITE" id="PS51257">
    <property type="entry name" value="PROKAR_LIPOPROTEIN"/>
    <property type="match status" value="1"/>
</dbReference>
<reference evidence="2 3" key="1">
    <citation type="submission" date="2019-12" db="EMBL/GenBank/DDBJ databases">
        <title>Complete genome sequence of Algicella marina strain 9Alg 56(T) isolated from the red alga Tichocarpus crinitus.</title>
        <authorList>
            <person name="Kim S.-G."/>
            <person name="Nedashkovskaya O.I."/>
        </authorList>
    </citation>
    <scope>NUCLEOTIDE SEQUENCE [LARGE SCALE GENOMIC DNA]</scope>
    <source>
        <strain evidence="2 3">9Alg 56</strain>
    </source>
</reference>
<dbReference type="Pfam" id="PF10973">
    <property type="entry name" value="DUF2799"/>
    <property type="match status" value="1"/>
</dbReference>
<feature type="signal peptide" evidence="1">
    <location>
        <begin position="1"/>
        <end position="19"/>
    </location>
</feature>
<evidence type="ECO:0000313" key="2">
    <source>
        <dbReference type="EMBL" id="QHQ36120.1"/>
    </source>
</evidence>
<dbReference type="AlphaFoldDB" id="A0A6P1T327"/>
<protein>
    <submittedName>
        <fullName evidence="2">DUF2799 domain-containing protein</fullName>
    </submittedName>
</protein>